<dbReference type="InterPro" id="IPR012668">
    <property type="entry name" value="CHP02466"/>
</dbReference>
<proteinExistence type="predicted"/>
<dbReference type="EMBL" id="LR796734">
    <property type="protein sequence ID" value="CAB4162826.1"/>
    <property type="molecule type" value="Genomic_DNA"/>
</dbReference>
<organism evidence="1">
    <name type="scientific">uncultured Caudovirales phage</name>
    <dbReference type="NCBI Taxonomy" id="2100421"/>
    <lineage>
        <taxon>Viruses</taxon>
        <taxon>Duplodnaviria</taxon>
        <taxon>Heunggongvirae</taxon>
        <taxon>Uroviricota</taxon>
        <taxon>Caudoviricetes</taxon>
        <taxon>Peduoviridae</taxon>
        <taxon>Maltschvirus</taxon>
        <taxon>Maltschvirus maltsch</taxon>
    </lineage>
</organism>
<dbReference type="Gene3D" id="2.60.120.620">
    <property type="entry name" value="q2cbj1_9rhob like domain"/>
    <property type="match status" value="1"/>
</dbReference>
<reference evidence="1" key="1">
    <citation type="submission" date="2020-04" db="EMBL/GenBank/DDBJ databases">
        <authorList>
            <person name="Chiriac C."/>
            <person name="Salcher M."/>
            <person name="Ghai R."/>
            <person name="Kavagutti S V."/>
        </authorList>
    </citation>
    <scope>NUCLEOTIDE SEQUENCE</scope>
</reference>
<evidence type="ECO:0000313" key="1">
    <source>
        <dbReference type="EMBL" id="CAB4162826.1"/>
    </source>
</evidence>
<sequence>MTDDFETIQCFPTSIHVVKKPEFLKTVLPIVDEYIGKRKREQGKTNDIYPVYMTDHLFEDPRLEEFCSYIGGTAWNILREQGYDMSRFSTTFTEMWAQHHYKYSGMDQHVHPYGSQLVGFYFLRSPPNCSVATFFDPRPGKVQNSLPEHNFEAVTDAANAFHVMPEEGNLVFTNSWLPHAFTKNGSEDPMTFIHFNIAVTVNDEPVCDVEVI</sequence>
<name>A0A6J5NYQ2_9CAUD</name>
<accession>A0A6J5NYQ2</accession>
<protein>
    <submittedName>
        <fullName evidence="1">Uncharacterized protein</fullName>
    </submittedName>
</protein>
<dbReference type="Pfam" id="PF13759">
    <property type="entry name" value="2OG-FeII_Oxy_5"/>
    <property type="match status" value="1"/>
</dbReference>
<gene>
    <name evidence="1" type="ORF">UFOVP787_134</name>
</gene>